<dbReference type="HOGENOM" id="CLU_108696_5_4_6"/>
<gene>
    <name evidence="3" type="primary">acpP</name>
    <name evidence="5" type="ORF">Metal_2460</name>
</gene>
<comment type="pathway">
    <text evidence="3">Lipid metabolism; fatty acid biosynthesis.</text>
</comment>
<dbReference type="EMBL" id="CM001475">
    <property type="protein sequence ID" value="EIC30180.1"/>
    <property type="molecule type" value="Genomic_DNA"/>
</dbReference>
<dbReference type="InterPro" id="IPR036736">
    <property type="entry name" value="ACP-like_sf"/>
</dbReference>
<dbReference type="UniPathway" id="UPA00094"/>
<comment type="similarity">
    <text evidence="3">Belongs to the acyl carrier protein (ACP) family.</text>
</comment>
<keyword evidence="2 3" id="KW-0597">Phosphoprotein</keyword>
<evidence type="ECO:0000313" key="6">
    <source>
        <dbReference type="Proteomes" id="UP000005090"/>
    </source>
</evidence>
<keyword evidence="3" id="KW-0275">Fatty acid biosynthesis</keyword>
<name>H8GI36_METAL</name>
<feature type="domain" description="Carrier" evidence="4">
    <location>
        <begin position="5"/>
        <end position="80"/>
    </location>
</feature>
<organism evidence="5 6">
    <name type="scientific">Methylomicrobium album BG8</name>
    <dbReference type="NCBI Taxonomy" id="686340"/>
    <lineage>
        <taxon>Bacteria</taxon>
        <taxon>Pseudomonadati</taxon>
        <taxon>Pseudomonadota</taxon>
        <taxon>Gammaproteobacteria</taxon>
        <taxon>Methylococcales</taxon>
        <taxon>Methylococcaceae</taxon>
        <taxon>Methylomicrobium</taxon>
    </lineage>
</organism>
<evidence type="ECO:0000256" key="1">
    <source>
        <dbReference type="ARBA" id="ARBA00022450"/>
    </source>
</evidence>
<comment type="subcellular location">
    <subcellularLocation>
        <location evidence="3">Cytoplasm</location>
    </subcellularLocation>
</comment>
<dbReference type="NCBIfam" id="NF003757">
    <property type="entry name" value="PRK05350.1"/>
    <property type="match status" value="1"/>
</dbReference>
<keyword evidence="6" id="KW-1185">Reference proteome</keyword>
<dbReference type="GO" id="GO:0005737">
    <property type="term" value="C:cytoplasm"/>
    <property type="evidence" value="ECO:0007669"/>
    <property type="project" value="UniProtKB-SubCell"/>
</dbReference>
<evidence type="ECO:0000256" key="2">
    <source>
        <dbReference type="ARBA" id="ARBA00022553"/>
    </source>
</evidence>
<dbReference type="RefSeq" id="WP_005372654.1">
    <property type="nucleotide sequence ID" value="NZ_CM001475.1"/>
</dbReference>
<protein>
    <recommendedName>
        <fullName evidence="3">Acyl carrier protein</fullName>
        <shortName evidence="3">ACP</shortName>
    </recommendedName>
</protein>
<dbReference type="InterPro" id="IPR003231">
    <property type="entry name" value="ACP"/>
</dbReference>
<dbReference type="Pfam" id="PF00550">
    <property type="entry name" value="PP-binding"/>
    <property type="match status" value="1"/>
</dbReference>
<dbReference type="HAMAP" id="MF_01217">
    <property type="entry name" value="Acyl_carrier"/>
    <property type="match status" value="1"/>
</dbReference>
<dbReference type="eggNOG" id="COG0236">
    <property type="taxonomic scope" value="Bacteria"/>
</dbReference>
<dbReference type="Proteomes" id="UP000005090">
    <property type="component" value="Chromosome"/>
</dbReference>
<dbReference type="PROSITE" id="PS50075">
    <property type="entry name" value="CARRIER"/>
    <property type="match status" value="1"/>
</dbReference>
<dbReference type="GO" id="GO:0000036">
    <property type="term" value="F:acyl carrier activity"/>
    <property type="evidence" value="ECO:0007669"/>
    <property type="project" value="UniProtKB-UniRule"/>
</dbReference>
<keyword evidence="3" id="KW-0963">Cytoplasm</keyword>
<comment type="PTM">
    <text evidence="3">4'-phosphopantetheine is transferred from CoA to a specific serine of apo-ACP by AcpS. This modification is essential for activity because fatty acids are bound in thioester linkage to the sulfhydryl of the prosthetic group.</text>
</comment>
<reference evidence="5 6" key="1">
    <citation type="journal article" date="2013" name="Genome Announc.">
        <title>Genome Sequence of the Obligate Gammaproteobacterial Methanotroph Methylomicrobium album Strain BG8.</title>
        <authorList>
            <person name="Kits K.D."/>
            <person name="Kalyuzhnaya M.G."/>
            <person name="Klotz M.G."/>
            <person name="Jetten M.S."/>
            <person name="Op den Camp H.J."/>
            <person name="Vuilleumier S."/>
            <person name="Bringel F."/>
            <person name="Dispirito A.A."/>
            <person name="Murrell J.C."/>
            <person name="Bruce D."/>
            <person name="Cheng J.F."/>
            <person name="Copeland A."/>
            <person name="Goodwin L."/>
            <person name="Hauser L."/>
            <person name="Lajus A."/>
            <person name="Land M.L."/>
            <person name="Lapidus A."/>
            <person name="Lucas S."/>
            <person name="Medigue C."/>
            <person name="Pitluck S."/>
            <person name="Woyke T."/>
            <person name="Zeytun A."/>
            <person name="Stein L.Y."/>
        </authorList>
    </citation>
    <scope>NUCLEOTIDE SEQUENCE [LARGE SCALE GENOMIC DNA]</scope>
    <source>
        <strain evidence="5 6">BG8</strain>
    </source>
</reference>
<keyword evidence="3" id="KW-0443">Lipid metabolism</keyword>
<comment type="function">
    <text evidence="3">Carrier of the growing fatty acid chain in fatty acid biosynthesis.</text>
</comment>
<evidence type="ECO:0000313" key="5">
    <source>
        <dbReference type="EMBL" id="EIC30180.1"/>
    </source>
</evidence>
<feature type="modified residue" description="O-(pantetheine 4'-phosphoryl)serine" evidence="3">
    <location>
        <position position="40"/>
    </location>
</feature>
<dbReference type="AlphaFoldDB" id="H8GI36"/>
<dbReference type="InterPro" id="IPR009081">
    <property type="entry name" value="PP-bd_ACP"/>
</dbReference>
<evidence type="ECO:0000256" key="3">
    <source>
        <dbReference type="HAMAP-Rule" id="MF_01217"/>
    </source>
</evidence>
<sequence>MENREQILAAIRELMVEMFELNPDDITPEARLYEDLDFDSIDAVDMIVRLKEMTGKAVKPEDFKSARTIGDVVEAVYRMIHSPL</sequence>
<dbReference type="SUPFAM" id="SSF47336">
    <property type="entry name" value="ACP-like"/>
    <property type="match status" value="1"/>
</dbReference>
<keyword evidence="3" id="KW-0276">Fatty acid metabolism</keyword>
<dbReference type="STRING" id="686340.Metal_2460"/>
<keyword evidence="3" id="KW-0444">Lipid biosynthesis</keyword>
<accession>H8GI36</accession>
<evidence type="ECO:0000259" key="4">
    <source>
        <dbReference type="PROSITE" id="PS50075"/>
    </source>
</evidence>
<dbReference type="Gene3D" id="1.10.1200.10">
    <property type="entry name" value="ACP-like"/>
    <property type="match status" value="1"/>
</dbReference>
<keyword evidence="1 3" id="KW-0596">Phosphopantetheine</keyword>
<proteinExistence type="inferred from homology"/>